<reference evidence="1 3" key="2">
    <citation type="journal article" date="2014" name="BMC Genomics">
        <title>An improved genome release (version Mt4.0) for the model legume Medicago truncatula.</title>
        <authorList>
            <person name="Tang H."/>
            <person name="Krishnakumar V."/>
            <person name="Bidwell S."/>
            <person name="Rosen B."/>
            <person name="Chan A."/>
            <person name="Zhou S."/>
            <person name="Gentzbittel L."/>
            <person name="Childs K.L."/>
            <person name="Yandell M."/>
            <person name="Gundlach H."/>
            <person name="Mayer K.F."/>
            <person name="Schwartz D.C."/>
            <person name="Town C.D."/>
        </authorList>
    </citation>
    <scope>GENOME REANNOTATION</scope>
    <source>
        <strain evidence="2 3">cv. Jemalong A17</strain>
    </source>
</reference>
<reference evidence="1 3" key="1">
    <citation type="journal article" date="2011" name="Nature">
        <title>The Medicago genome provides insight into the evolution of rhizobial symbioses.</title>
        <authorList>
            <person name="Young N.D."/>
            <person name="Debelle F."/>
            <person name="Oldroyd G.E."/>
            <person name="Geurts R."/>
            <person name="Cannon S.B."/>
            <person name="Udvardi M.K."/>
            <person name="Benedito V.A."/>
            <person name="Mayer K.F."/>
            <person name="Gouzy J."/>
            <person name="Schoof H."/>
            <person name="Van de Peer Y."/>
            <person name="Proost S."/>
            <person name="Cook D.R."/>
            <person name="Meyers B.C."/>
            <person name="Spannagl M."/>
            <person name="Cheung F."/>
            <person name="De Mita S."/>
            <person name="Krishnakumar V."/>
            <person name="Gundlach H."/>
            <person name="Zhou S."/>
            <person name="Mudge J."/>
            <person name="Bharti A.K."/>
            <person name="Murray J.D."/>
            <person name="Naoumkina M.A."/>
            <person name="Rosen B."/>
            <person name="Silverstein K.A."/>
            <person name="Tang H."/>
            <person name="Rombauts S."/>
            <person name="Zhao P.X."/>
            <person name="Zhou P."/>
            <person name="Barbe V."/>
            <person name="Bardou P."/>
            <person name="Bechner M."/>
            <person name="Bellec A."/>
            <person name="Berger A."/>
            <person name="Berges H."/>
            <person name="Bidwell S."/>
            <person name="Bisseling T."/>
            <person name="Choisne N."/>
            <person name="Couloux A."/>
            <person name="Denny R."/>
            <person name="Deshpande S."/>
            <person name="Dai X."/>
            <person name="Doyle J.J."/>
            <person name="Dudez A.M."/>
            <person name="Farmer A.D."/>
            <person name="Fouteau S."/>
            <person name="Franken C."/>
            <person name="Gibelin C."/>
            <person name="Gish J."/>
            <person name="Goldstein S."/>
            <person name="Gonzalez A.J."/>
            <person name="Green P.J."/>
            <person name="Hallab A."/>
            <person name="Hartog M."/>
            <person name="Hua A."/>
            <person name="Humphray S.J."/>
            <person name="Jeong D.H."/>
            <person name="Jing Y."/>
            <person name="Jocker A."/>
            <person name="Kenton S.M."/>
            <person name="Kim D.J."/>
            <person name="Klee K."/>
            <person name="Lai H."/>
            <person name="Lang C."/>
            <person name="Lin S."/>
            <person name="Macmil S.L."/>
            <person name="Magdelenat G."/>
            <person name="Matthews L."/>
            <person name="McCorrison J."/>
            <person name="Monaghan E.L."/>
            <person name="Mun J.H."/>
            <person name="Najar F.Z."/>
            <person name="Nicholson C."/>
            <person name="Noirot C."/>
            <person name="O'Bleness M."/>
            <person name="Paule C.R."/>
            <person name="Poulain J."/>
            <person name="Prion F."/>
            <person name="Qin B."/>
            <person name="Qu C."/>
            <person name="Retzel E.F."/>
            <person name="Riddle C."/>
            <person name="Sallet E."/>
            <person name="Samain S."/>
            <person name="Samson N."/>
            <person name="Sanders I."/>
            <person name="Saurat O."/>
            <person name="Scarpelli C."/>
            <person name="Schiex T."/>
            <person name="Segurens B."/>
            <person name="Severin A.J."/>
            <person name="Sherrier D.J."/>
            <person name="Shi R."/>
            <person name="Sims S."/>
            <person name="Singer S.R."/>
            <person name="Sinharoy S."/>
            <person name="Sterck L."/>
            <person name="Viollet A."/>
            <person name="Wang B.B."/>
            <person name="Wang K."/>
            <person name="Wang M."/>
            <person name="Wang X."/>
            <person name="Warfsmann J."/>
            <person name="Weissenbach J."/>
            <person name="White D.D."/>
            <person name="White J.D."/>
            <person name="Wiley G.B."/>
            <person name="Wincker P."/>
            <person name="Xing Y."/>
            <person name="Yang L."/>
            <person name="Yao Z."/>
            <person name="Ying F."/>
            <person name="Zhai J."/>
            <person name="Zhou L."/>
            <person name="Zuber A."/>
            <person name="Denarie J."/>
            <person name="Dixon R.A."/>
            <person name="May G.D."/>
            <person name="Schwartz D.C."/>
            <person name="Rogers J."/>
            <person name="Quetier F."/>
            <person name="Town C.D."/>
            <person name="Roe B.A."/>
        </authorList>
    </citation>
    <scope>NUCLEOTIDE SEQUENCE [LARGE SCALE GENOMIC DNA]</scope>
    <source>
        <strain evidence="1">A17</strain>
        <strain evidence="2 3">cv. Jemalong A17</strain>
    </source>
</reference>
<proteinExistence type="predicted"/>
<dbReference type="EnsemblPlants" id="AES62467">
    <property type="protein sequence ID" value="AES62467"/>
    <property type="gene ID" value="MTR_1g100190"/>
</dbReference>
<evidence type="ECO:0000313" key="3">
    <source>
        <dbReference type="Proteomes" id="UP000002051"/>
    </source>
</evidence>
<dbReference type="Proteomes" id="UP000002051">
    <property type="component" value="Unassembled WGS sequence"/>
</dbReference>
<evidence type="ECO:0000313" key="1">
    <source>
        <dbReference type="EMBL" id="AES62467.1"/>
    </source>
</evidence>
<name>G7IEN4_MEDTR</name>
<dbReference type="AlphaFoldDB" id="G7IEN4"/>
<keyword evidence="3" id="KW-1185">Reference proteome</keyword>
<evidence type="ECO:0000313" key="2">
    <source>
        <dbReference type="EnsemblPlants" id="AES62467"/>
    </source>
</evidence>
<protein>
    <submittedName>
        <fullName evidence="1 2">Uncharacterized protein</fullName>
    </submittedName>
</protein>
<organism evidence="1 3">
    <name type="scientific">Medicago truncatula</name>
    <name type="common">Barrel medic</name>
    <name type="synonym">Medicago tribuloides</name>
    <dbReference type="NCBI Taxonomy" id="3880"/>
    <lineage>
        <taxon>Eukaryota</taxon>
        <taxon>Viridiplantae</taxon>
        <taxon>Streptophyta</taxon>
        <taxon>Embryophyta</taxon>
        <taxon>Tracheophyta</taxon>
        <taxon>Spermatophyta</taxon>
        <taxon>Magnoliopsida</taxon>
        <taxon>eudicotyledons</taxon>
        <taxon>Gunneridae</taxon>
        <taxon>Pentapetalae</taxon>
        <taxon>rosids</taxon>
        <taxon>fabids</taxon>
        <taxon>Fabales</taxon>
        <taxon>Fabaceae</taxon>
        <taxon>Papilionoideae</taxon>
        <taxon>50 kb inversion clade</taxon>
        <taxon>NPAAA clade</taxon>
        <taxon>Hologalegina</taxon>
        <taxon>IRL clade</taxon>
        <taxon>Trifolieae</taxon>
        <taxon>Medicago</taxon>
    </lineage>
</organism>
<dbReference type="PaxDb" id="3880-AES62467"/>
<dbReference type="HOGENOM" id="CLU_1878480_0_0_1"/>
<accession>G7IEN4</accession>
<gene>
    <name evidence="1" type="ordered locus">MTR_1g100190</name>
</gene>
<sequence length="136" mass="15580">MAGKDMRVHYLLERVLRQFGYVQTVPRHPTDIGPLATADVAMAFMEFALHVLSQLEMGDLVPDNELLAHYRGYMRWFVRVSHPIVNPLRPFLTTQLMPILVPSLPTRRLLLSSNESDILLTHIKSSTTSEPEWTVQ</sequence>
<reference evidence="2" key="3">
    <citation type="submission" date="2015-04" db="UniProtKB">
        <authorList>
            <consortium name="EnsemblPlants"/>
        </authorList>
    </citation>
    <scope>IDENTIFICATION</scope>
    <source>
        <strain evidence="2">cv. Jemalong A17</strain>
    </source>
</reference>
<dbReference type="EMBL" id="CM001217">
    <property type="protein sequence ID" value="AES62467.1"/>
    <property type="molecule type" value="Genomic_DNA"/>
</dbReference>